<reference evidence="12 13" key="1">
    <citation type="submission" date="2016-07" db="EMBL/GenBank/DDBJ databases">
        <title>Draft Genome Sequence of Methylobrevis pamukkalensis PK2.</title>
        <authorList>
            <person name="Vasilenko O.V."/>
            <person name="Doronina N.V."/>
            <person name="Shmareva M.N."/>
            <person name="Tarlachkov S.V."/>
            <person name="Mustakhimov I."/>
            <person name="Trotsenko Y.A."/>
        </authorList>
    </citation>
    <scope>NUCLEOTIDE SEQUENCE [LARGE SCALE GENOMIC DNA]</scope>
    <source>
        <strain evidence="12 13">PK2</strain>
    </source>
</reference>
<keyword evidence="9" id="KW-0234">DNA repair</keyword>
<comment type="catalytic activity">
    <reaction evidence="1">
        <text>a 4-O-methyl-thymidine in DNA + L-cysteinyl-[protein] = a thymidine in DNA + S-methyl-L-cysteinyl-[protein]</text>
        <dbReference type="Rhea" id="RHEA:53428"/>
        <dbReference type="Rhea" id="RHEA-COMP:10131"/>
        <dbReference type="Rhea" id="RHEA-COMP:10132"/>
        <dbReference type="Rhea" id="RHEA-COMP:13555"/>
        <dbReference type="Rhea" id="RHEA-COMP:13556"/>
        <dbReference type="ChEBI" id="CHEBI:29950"/>
        <dbReference type="ChEBI" id="CHEBI:82612"/>
        <dbReference type="ChEBI" id="CHEBI:137386"/>
        <dbReference type="ChEBI" id="CHEBI:137387"/>
        <dbReference type="EC" id="2.1.1.63"/>
    </reaction>
</comment>
<evidence type="ECO:0000313" key="13">
    <source>
        <dbReference type="Proteomes" id="UP000094622"/>
    </source>
</evidence>
<dbReference type="GO" id="GO:0006281">
    <property type="term" value="P:DNA repair"/>
    <property type="evidence" value="ECO:0007669"/>
    <property type="project" value="UniProtKB-KW"/>
</dbReference>
<keyword evidence="7" id="KW-0805">Transcription regulation</keyword>
<dbReference type="PROSITE" id="PS01124">
    <property type="entry name" value="HTH_ARAC_FAMILY_2"/>
    <property type="match status" value="1"/>
</dbReference>
<evidence type="ECO:0000256" key="2">
    <source>
        <dbReference type="ARBA" id="ARBA00008711"/>
    </source>
</evidence>
<evidence type="ECO:0000259" key="11">
    <source>
        <dbReference type="PROSITE" id="PS01124"/>
    </source>
</evidence>
<dbReference type="GO" id="GO:0043565">
    <property type="term" value="F:sequence-specific DNA binding"/>
    <property type="evidence" value="ECO:0007669"/>
    <property type="project" value="InterPro"/>
</dbReference>
<evidence type="ECO:0000256" key="4">
    <source>
        <dbReference type="ARBA" id="ARBA00022603"/>
    </source>
</evidence>
<dbReference type="GO" id="GO:0032259">
    <property type="term" value="P:methylation"/>
    <property type="evidence" value="ECO:0007669"/>
    <property type="project" value="UniProtKB-KW"/>
</dbReference>
<keyword evidence="13" id="KW-1185">Reference proteome</keyword>
<dbReference type="EC" id="2.1.1.63" evidence="3"/>
<dbReference type="Pfam" id="PF01035">
    <property type="entry name" value="DNA_binding_1"/>
    <property type="match status" value="1"/>
</dbReference>
<dbReference type="InterPro" id="IPR036217">
    <property type="entry name" value="MethylDNA_cys_MeTrfase_DNAb"/>
</dbReference>
<protein>
    <recommendedName>
        <fullName evidence="3">methylated-DNA--[protein]-cysteine S-methyltransferase</fullName>
        <ecNumber evidence="3">2.1.1.63</ecNumber>
    </recommendedName>
</protein>
<feature type="domain" description="HTH araC/xylS-type" evidence="11">
    <location>
        <begin position="56"/>
        <end position="153"/>
    </location>
</feature>
<dbReference type="InterPro" id="IPR014048">
    <property type="entry name" value="MethylDNA_cys_MeTrfase_DNA-bd"/>
</dbReference>
<evidence type="ECO:0000256" key="9">
    <source>
        <dbReference type="ARBA" id="ARBA00023204"/>
    </source>
</evidence>
<evidence type="ECO:0000256" key="5">
    <source>
        <dbReference type="ARBA" id="ARBA00022679"/>
    </source>
</evidence>
<dbReference type="PATRIC" id="fig|1439726.3.peg.416"/>
<gene>
    <name evidence="12" type="primary">ada</name>
    <name evidence="12" type="ORF">A6302_00394</name>
</gene>
<comment type="similarity">
    <text evidence="2">Belongs to the MGMT family.</text>
</comment>
<dbReference type="EMBL" id="MCRJ01000005">
    <property type="protein sequence ID" value="ODN72205.1"/>
    <property type="molecule type" value="Genomic_DNA"/>
</dbReference>
<sequence>MDAAALPLRIEPDLLRPVGASAGAPDLILPKTSGLLMNAGTPRELLIAADDYRLVRDTIRWLNENWQGQPELETIAAAVGAPAAHLHKVFTRWAGLSPKAFLQALTLDHARRLLDQSASILDTALEVGLSGPGRLHDLFVTHEAMSPGAYKARGAGVTISYGFHPSPFGSVLLMATERGLAGLAFADAGEEAAALADMRQRWPAAAYVEDPVLTAPYVARIFDPHAWAKDRPLRVVFIGTDFEVRVWETLLRIPLGKATTYSDIARHIGKPAAARAVGSAVGRNPLSFVVPCHRVLGRTGDLCGYHWGLTRKRAILGWETGVTDGDKAK</sequence>
<dbReference type="InterPro" id="IPR018060">
    <property type="entry name" value="HTH_AraC"/>
</dbReference>
<dbReference type="PROSITE" id="PS00374">
    <property type="entry name" value="MGMT"/>
    <property type="match status" value="1"/>
</dbReference>
<comment type="caution">
    <text evidence="12">The sequence shown here is derived from an EMBL/GenBank/DDBJ whole genome shotgun (WGS) entry which is preliminary data.</text>
</comment>
<keyword evidence="8" id="KW-0804">Transcription</keyword>
<dbReference type="SUPFAM" id="SSF53155">
    <property type="entry name" value="Methylated DNA-protein cysteine methyltransferase domain"/>
    <property type="match status" value="1"/>
</dbReference>
<dbReference type="AlphaFoldDB" id="A0A1E3H7S5"/>
<dbReference type="FunFam" id="1.10.10.10:FF:000214">
    <property type="entry name" value="Methylated-DNA--protein-cysteine methyltransferase"/>
    <property type="match status" value="1"/>
</dbReference>
<keyword evidence="6" id="KW-0227">DNA damage</keyword>
<dbReference type="PANTHER" id="PTHR10815">
    <property type="entry name" value="METHYLATED-DNA--PROTEIN-CYSTEINE METHYLTRANSFERASE"/>
    <property type="match status" value="1"/>
</dbReference>
<organism evidence="12 13">
    <name type="scientific">Methylobrevis pamukkalensis</name>
    <dbReference type="NCBI Taxonomy" id="1439726"/>
    <lineage>
        <taxon>Bacteria</taxon>
        <taxon>Pseudomonadati</taxon>
        <taxon>Pseudomonadota</taxon>
        <taxon>Alphaproteobacteria</taxon>
        <taxon>Hyphomicrobiales</taxon>
        <taxon>Pleomorphomonadaceae</taxon>
        <taxon>Methylobrevis</taxon>
    </lineage>
</organism>
<dbReference type="InterPro" id="IPR009057">
    <property type="entry name" value="Homeodomain-like_sf"/>
</dbReference>
<dbReference type="Gene3D" id="1.10.10.60">
    <property type="entry name" value="Homeodomain-like"/>
    <property type="match status" value="1"/>
</dbReference>
<comment type="catalytic activity">
    <reaction evidence="10">
        <text>a 6-O-methyl-2'-deoxyguanosine in DNA + L-cysteinyl-[protein] = S-methyl-L-cysteinyl-[protein] + a 2'-deoxyguanosine in DNA</text>
        <dbReference type="Rhea" id="RHEA:24000"/>
        <dbReference type="Rhea" id="RHEA-COMP:10131"/>
        <dbReference type="Rhea" id="RHEA-COMP:10132"/>
        <dbReference type="Rhea" id="RHEA-COMP:11367"/>
        <dbReference type="Rhea" id="RHEA-COMP:11368"/>
        <dbReference type="ChEBI" id="CHEBI:29950"/>
        <dbReference type="ChEBI" id="CHEBI:82612"/>
        <dbReference type="ChEBI" id="CHEBI:85445"/>
        <dbReference type="ChEBI" id="CHEBI:85448"/>
        <dbReference type="EC" id="2.1.1.63"/>
    </reaction>
</comment>
<dbReference type="Gene3D" id="3.30.160.70">
    <property type="entry name" value="Methylated DNA-protein cysteine methyltransferase domain"/>
    <property type="match status" value="1"/>
</dbReference>
<evidence type="ECO:0000256" key="1">
    <source>
        <dbReference type="ARBA" id="ARBA00001286"/>
    </source>
</evidence>
<dbReference type="NCBIfam" id="TIGR00589">
    <property type="entry name" value="ogt"/>
    <property type="match status" value="1"/>
</dbReference>
<dbReference type="Proteomes" id="UP000094622">
    <property type="component" value="Unassembled WGS sequence"/>
</dbReference>
<dbReference type="InterPro" id="IPR036631">
    <property type="entry name" value="MGMT_N_sf"/>
</dbReference>
<accession>A0A1E3H7S5</accession>
<dbReference type="SUPFAM" id="SSF46767">
    <property type="entry name" value="Methylated DNA-protein cysteine methyltransferase, C-terminal domain"/>
    <property type="match status" value="1"/>
</dbReference>
<dbReference type="CDD" id="cd06445">
    <property type="entry name" value="ATase"/>
    <property type="match status" value="1"/>
</dbReference>
<name>A0A1E3H7S5_9HYPH</name>
<dbReference type="InterPro" id="IPR001497">
    <property type="entry name" value="MethylDNA_cys_MeTrfase_AS"/>
</dbReference>
<evidence type="ECO:0000256" key="3">
    <source>
        <dbReference type="ARBA" id="ARBA00011918"/>
    </source>
</evidence>
<dbReference type="SUPFAM" id="SSF46689">
    <property type="entry name" value="Homeodomain-like"/>
    <property type="match status" value="1"/>
</dbReference>
<dbReference type="Pfam" id="PF12833">
    <property type="entry name" value="HTH_18"/>
    <property type="match status" value="1"/>
</dbReference>
<evidence type="ECO:0000256" key="8">
    <source>
        <dbReference type="ARBA" id="ARBA00023163"/>
    </source>
</evidence>
<evidence type="ECO:0000256" key="6">
    <source>
        <dbReference type="ARBA" id="ARBA00022763"/>
    </source>
</evidence>
<evidence type="ECO:0000256" key="10">
    <source>
        <dbReference type="ARBA" id="ARBA00049348"/>
    </source>
</evidence>
<evidence type="ECO:0000256" key="7">
    <source>
        <dbReference type="ARBA" id="ARBA00023015"/>
    </source>
</evidence>
<keyword evidence="5" id="KW-0808">Transferase</keyword>
<dbReference type="GO" id="GO:0003908">
    <property type="term" value="F:methylated-DNA-[protein]-cysteine S-methyltransferase activity"/>
    <property type="evidence" value="ECO:0007669"/>
    <property type="project" value="UniProtKB-EC"/>
</dbReference>
<evidence type="ECO:0000313" key="12">
    <source>
        <dbReference type="EMBL" id="ODN72205.1"/>
    </source>
</evidence>
<dbReference type="PANTHER" id="PTHR10815:SF13">
    <property type="entry name" value="METHYLATED-DNA--PROTEIN-CYSTEINE METHYLTRANSFERASE"/>
    <property type="match status" value="1"/>
</dbReference>
<dbReference type="Gene3D" id="1.10.10.10">
    <property type="entry name" value="Winged helix-like DNA-binding domain superfamily/Winged helix DNA-binding domain"/>
    <property type="match status" value="1"/>
</dbReference>
<dbReference type="InterPro" id="IPR036388">
    <property type="entry name" value="WH-like_DNA-bd_sf"/>
</dbReference>
<proteinExistence type="inferred from homology"/>
<keyword evidence="4" id="KW-0489">Methyltransferase</keyword>
<dbReference type="GO" id="GO:0003700">
    <property type="term" value="F:DNA-binding transcription factor activity"/>
    <property type="evidence" value="ECO:0007669"/>
    <property type="project" value="InterPro"/>
</dbReference>
<dbReference type="SMART" id="SM00342">
    <property type="entry name" value="HTH_ARAC"/>
    <property type="match status" value="1"/>
</dbReference>